<dbReference type="AlphaFoldDB" id="A0A246J2U8"/>
<dbReference type="InterPro" id="IPR001387">
    <property type="entry name" value="Cro/C1-type_HTH"/>
</dbReference>
<dbReference type="EMBL" id="NIOF01000010">
    <property type="protein sequence ID" value="OWQ86921.1"/>
    <property type="molecule type" value="Genomic_DNA"/>
</dbReference>
<dbReference type="Proteomes" id="UP000197468">
    <property type="component" value="Unassembled WGS sequence"/>
</dbReference>
<dbReference type="SUPFAM" id="SSF47413">
    <property type="entry name" value="lambda repressor-like DNA-binding domains"/>
    <property type="match status" value="1"/>
</dbReference>
<feature type="domain" description="HTH cro/C1-type" evidence="1">
    <location>
        <begin position="47"/>
        <end position="92"/>
    </location>
</feature>
<dbReference type="SMART" id="SM00530">
    <property type="entry name" value="HTH_XRE"/>
    <property type="match status" value="1"/>
</dbReference>
<dbReference type="PROSITE" id="PS50943">
    <property type="entry name" value="HTH_CROC1"/>
    <property type="match status" value="1"/>
</dbReference>
<evidence type="ECO:0000313" key="2">
    <source>
        <dbReference type="EMBL" id="OWQ86921.1"/>
    </source>
</evidence>
<dbReference type="CDD" id="cd00093">
    <property type="entry name" value="HTH_XRE"/>
    <property type="match status" value="1"/>
</dbReference>
<evidence type="ECO:0000259" key="1">
    <source>
        <dbReference type="PROSITE" id="PS50943"/>
    </source>
</evidence>
<accession>A0A246J2U8</accession>
<dbReference type="Gene3D" id="1.10.260.40">
    <property type="entry name" value="lambda repressor-like DNA-binding domains"/>
    <property type="match status" value="1"/>
</dbReference>
<gene>
    <name evidence="2" type="ORF">CDN99_19645</name>
</gene>
<dbReference type="Pfam" id="PF01381">
    <property type="entry name" value="HTH_3"/>
    <property type="match status" value="1"/>
</dbReference>
<comment type="caution">
    <text evidence="2">The sequence shown here is derived from an EMBL/GenBank/DDBJ whole genome shotgun (WGS) entry which is preliminary data.</text>
</comment>
<evidence type="ECO:0000313" key="3">
    <source>
        <dbReference type="Proteomes" id="UP000197468"/>
    </source>
</evidence>
<organism evidence="2 3">
    <name type="scientific">Roseateles aquatilis</name>
    <dbReference type="NCBI Taxonomy" id="431061"/>
    <lineage>
        <taxon>Bacteria</taxon>
        <taxon>Pseudomonadati</taxon>
        <taxon>Pseudomonadota</taxon>
        <taxon>Betaproteobacteria</taxon>
        <taxon>Burkholderiales</taxon>
        <taxon>Sphaerotilaceae</taxon>
        <taxon>Roseateles</taxon>
    </lineage>
</organism>
<protein>
    <recommendedName>
        <fullName evidence="1">HTH cro/C1-type domain-containing protein</fullName>
    </recommendedName>
</protein>
<dbReference type="GO" id="GO:0003677">
    <property type="term" value="F:DNA binding"/>
    <property type="evidence" value="ECO:0007669"/>
    <property type="project" value="InterPro"/>
</dbReference>
<proteinExistence type="predicted"/>
<dbReference type="InterPro" id="IPR010982">
    <property type="entry name" value="Lambda_DNA-bd_dom_sf"/>
</dbReference>
<keyword evidence="3" id="KW-1185">Reference proteome</keyword>
<sequence>MGCFNGVPMSREALFTSLREDSDEFQNELARVAVAADLNVLLSESDLSRSELAARMGWTRARVTQVLSGEANLTIDTVAAVARALGHSFDLVFRERNAPRMVQPWERGRPVELQDDRDAIEFPTATASNAQVIHSRWRRVPVVSELVEERVKTDEGTPEWAHAA</sequence>
<name>A0A246J2U8_9BURK</name>
<reference evidence="2 3" key="1">
    <citation type="journal article" date="2008" name="Int. J. Syst. Evol. Microbiol.">
        <title>Description of Roseateles aquatilis sp. nov. and Roseateles terrae sp. nov., in the class Betaproteobacteria, and emended description of the genus Roseateles.</title>
        <authorList>
            <person name="Gomila M."/>
            <person name="Bowien B."/>
            <person name="Falsen E."/>
            <person name="Moore E.R."/>
            <person name="Lalucat J."/>
        </authorList>
    </citation>
    <scope>NUCLEOTIDE SEQUENCE [LARGE SCALE GENOMIC DNA]</scope>
    <source>
        <strain evidence="2 3">CCUG 48205</strain>
    </source>
</reference>